<organism evidence="1 2">
    <name type="scientific">Caballeronia insecticola</name>
    <dbReference type="NCBI Taxonomy" id="758793"/>
    <lineage>
        <taxon>Bacteria</taxon>
        <taxon>Pseudomonadati</taxon>
        <taxon>Pseudomonadota</taxon>
        <taxon>Betaproteobacteria</taxon>
        <taxon>Burkholderiales</taxon>
        <taxon>Burkholderiaceae</taxon>
        <taxon>Caballeronia</taxon>
    </lineage>
</organism>
<evidence type="ECO:0000313" key="2">
    <source>
        <dbReference type="Proteomes" id="UP000013966"/>
    </source>
</evidence>
<dbReference type="Proteomes" id="UP000013966">
    <property type="component" value="Chromosome 1"/>
</dbReference>
<proteinExistence type="predicted"/>
<dbReference type="STRING" id="758793.BRPE64_ACDS24310"/>
<keyword evidence="2" id="KW-1185">Reference proteome</keyword>
<dbReference type="AlphaFoldDB" id="R4WT86"/>
<reference evidence="1 2" key="1">
    <citation type="journal article" date="2013" name="Genome Announc.">
        <title>Complete Genome Sequence of Burkholderia sp. Strain RPE64, Bacterial Symbiont of the Bean Bug Riptortus pedestris.</title>
        <authorList>
            <person name="Shibata T.F."/>
            <person name="Maeda T."/>
            <person name="Nikoh N."/>
            <person name="Yamaguchi K."/>
            <person name="Oshima K."/>
            <person name="Hattori M."/>
            <person name="Nishiyama T."/>
            <person name="Hasebe M."/>
            <person name="Fukatsu T."/>
            <person name="Kikuchi Y."/>
            <person name="Shigenobu S."/>
        </authorList>
    </citation>
    <scope>NUCLEOTIDE SEQUENCE [LARGE SCALE GENOMIC DNA]</scope>
</reference>
<reference evidence="1 2" key="2">
    <citation type="journal article" date="2018" name="Int. J. Syst. Evol. Microbiol.">
        <title>Burkholderia insecticola sp. nov., a gut symbiotic bacterium of the bean bug Riptortus pedestris.</title>
        <authorList>
            <person name="Takeshita K."/>
            <person name="Tamaki H."/>
            <person name="Ohbayashi T."/>
            <person name="Meng X.-Y."/>
            <person name="Sone T."/>
            <person name="Mitani Y."/>
            <person name="Peeters C."/>
            <person name="Kikuchi Y."/>
            <person name="Vandamme P."/>
        </authorList>
    </citation>
    <scope>NUCLEOTIDE SEQUENCE [LARGE SCALE GENOMIC DNA]</scope>
    <source>
        <strain evidence="1">RPE64</strain>
    </source>
</reference>
<dbReference type="PATRIC" id="fig|758793.3.peg.2435"/>
<evidence type="ECO:0000313" key="1">
    <source>
        <dbReference type="EMBL" id="BAN24185.1"/>
    </source>
</evidence>
<gene>
    <name evidence="1" type="ORF">BRPE64_ACDS24310</name>
</gene>
<dbReference type="EMBL" id="AP013058">
    <property type="protein sequence ID" value="BAN24185.1"/>
    <property type="molecule type" value="Genomic_DNA"/>
</dbReference>
<sequence>MFGVAADFDRLSVFNRYAQGASVGAIVRAYGSGELGWSVHRKVR</sequence>
<accession>R4WT86</accession>
<protein>
    <submittedName>
        <fullName evidence="1">Uncharacterized protein</fullName>
    </submittedName>
</protein>
<name>R4WT86_9BURK</name>
<dbReference type="HOGENOM" id="CLU_3286518_0_0_4"/>
<dbReference type="KEGG" id="buo:BRPE64_ACDS24310"/>